<feature type="transmembrane region" description="Helical" evidence="1">
    <location>
        <begin position="148"/>
        <end position="170"/>
    </location>
</feature>
<keyword evidence="1" id="KW-0472">Membrane</keyword>
<feature type="transmembrane region" description="Helical" evidence="1">
    <location>
        <begin position="218"/>
        <end position="236"/>
    </location>
</feature>
<proteinExistence type="predicted"/>
<name>A0A7C2BJV2_9CREN</name>
<dbReference type="EMBL" id="DSJT01000003">
    <property type="protein sequence ID" value="HEF86770.1"/>
    <property type="molecule type" value="Genomic_DNA"/>
</dbReference>
<keyword evidence="1" id="KW-1133">Transmembrane helix</keyword>
<dbReference type="AlphaFoldDB" id="A0A7C2BJV2"/>
<evidence type="ECO:0000313" key="2">
    <source>
        <dbReference type="EMBL" id="HEF86770.1"/>
    </source>
</evidence>
<gene>
    <name evidence="2" type="ORF">ENP55_00355</name>
</gene>
<sequence length="238" mass="27192">MKAFLRRRVFEERFQIAIPFTSSTITDFAENNVYKDLKPIGSIEKPIGYLGSVTLKTNEGSKQAHLILDLNLATHAKEIREAVKILEKGVITVERKQFQSNGEELDYLRKLVGDAYKAEVGMFFEAEGLERENISKLLQFQETFLYRLYYWFILFEIYSLLEIPVVTAVFNKTLKVRIESKNGKAGLFTAFSTYFTKPGYNPFVEELLKILGVEGVEGIPVILGVYSLLSLLAFSMKE</sequence>
<keyword evidence="1" id="KW-0812">Transmembrane</keyword>
<accession>A0A7C2BJV2</accession>
<comment type="caution">
    <text evidence="2">The sequence shown here is derived from an EMBL/GenBank/DDBJ whole genome shotgun (WGS) entry which is preliminary data.</text>
</comment>
<evidence type="ECO:0000256" key="1">
    <source>
        <dbReference type="SAM" id="Phobius"/>
    </source>
</evidence>
<reference evidence="2" key="1">
    <citation type="journal article" date="2020" name="mSystems">
        <title>Genome- and Community-Level Interaction Insights into Carbon Utilization and Element Cycling Functions of Hydrothermarchaeota in Hydrothermal Sediment.</title>
        <authorList>
            <person name="Zhou Z."/>
            <person name="Liu Y."/>
            <person name="Xu W."/>
            <person name="Pan J."/>
            <person name="Luo Z.H."/>
            <person name="Li M."/>
        </authorList>
    </citation>
    <scope>NUCLEOTIDE SEQUENCE [LARGE SCALE GENOMIC DNA]</scope>
    <source>
        <strain evidence="2">SpSt-23</strain>
    </source>
</reference>
<protein>
    <submittedName>
        <fullName evidence="2">Uncharacterized protein</fullName>
    </submittedName>
</protein>
<organism evidence="2">
    <name type="scientific">Thermosphaera aggregans</name>
    <dbReference type="NCBI Taxonomy" id="54254"/>
    <lineage>
        <taxon>Archaea</taxon>
        <taxon>Thermoproteota</taxon>
        <taxon>Thermoprotei</taxon>
        <taxon>Desulfurococcales</taxon>
        <taxon>Desulfurococcaceae</taxon>
        <taxon>Thermosphaera</taxon>
    </lineage>
</organism>